<evidence type="ECO:0000256" key="2">
    <source>
        <dbReference type="ARBA" id="ARBA00022729"/>
    </source>
</evidence>
<name>A0A9D0YRK9_9FIRM</name>
<feature type="region of interest" description="Disordered" evidence="5">
    <location>
        <begin position="2066"/>
        <end position="2101"/>
    </location>
</feature>
<dbReference type="Proteomes" id="UP000886879">
    <property type="component" value="Unassembled WGS sequence"/>
</dbReference>
<keyword evidence="2 7" id="KW-0732">Signal</keyword>
<dbReference type="CDD" id="cd18819">
    <property type="entry name" value="GH43_LbAraf43-like"/>
    <property type="match status" value="1"/>
</dbReference>
<gene>
    <name evidence="10" type="ORF">IAD31_02535</name>
</gene>
<dbReference type="SUPFAM" id="SSF49899">
    <property type="entry name" value="Concanavalin A-like lectins/glucanases"/>
    <property type="match status" value="2"/>
</dbReference>
<sequence length="2131" mass="231649">MKKQVLSMLLAAGMLSSYVAVPGMVQAKAASPEDSLVANYQFNGNWQDSVHPGTVGTGEGSSQPTLVTDDTRGEVMKSGSGKSWVKTDNPLYGEDLSGGFTVSAWIDANAVDTWLGIWSFSSGTGNADGFYGMSSNGSIYFNDNPGAATYQDMKEFGGTVTKDGGWEHVTVVMDSQQIRMYKDGALVKELTPSTQGVNPGKGTDYMLDFVSTTQFIYLGTASPHYWNSGDFKMDDFKVYSKALTQDEVRTEYLSDETEAAAIVAGDKAALTVADMASMDMTLPTVGSSGYTTISWASSNPDVIAPDGTVVRPEEDTQVTLTATISLGQVSDTKEFTVTVPKQDPNGDLAIYRDQLTLGAGYISGDLELPDSIGAASITWTSSDEEFITSEGNVTRPQNGNAAVTLTATLSLDGADDVTKDIKLVVLEQGADIASYVSNDPDLSTDGLRGQTGGMKIAQEEADGTFTALHKDQPIMYTTLGAKAYVSPVLLRKADGDRFAMIAGDGGNNSTILVYDSDDLIDYTNERTVSLPGVSSIAKLACVYDLTAEEYLLYVEDKAGTVYQYTSKDLSVFEKVESTNYTFSSLSGVPSDAVWATSIPLTQAEYDKLTAKYSNPYNTSITPVTQEVTVEENVDAQQALDEAVGELIAQYSNGEERTYDVRWNTSDLDKVDTSRPGVEYTIRGTIGGSAYYTDAQDPLIEERADPSITYDEERDLYYFTASYPVNGKDGADGYDRLVIRVADTIEGLADAQEYVIWDESENTGFGQFIWAPELHKIGDSWYFLSTAARVESGYSFDLRPFLLKCNNADDITNPDSWGEPQRISLKAGDTTALNAMSLDMTYFEVGDKAYYAWADFTRNADNPNGVSSIYIASVDPANPTQLTSNCSVISVPEYYWELQRYTVNEGPSVLQNNGKVYMAFSASGTGAEYCIGLLTADATSDLLDPDSWTKTPYPIMTSGDFNDELCGPGHNSFTVDEDGNPVIVYHARNAAEHANHSGDPLYDACRHAYVKPVFFDSEGVPVLNMSDDEFVKGGSEITVTLKVAGEAQEAQPVLEYNFDEDCNGETAKDSVGDNDANLEGGAVYAQDPDYGQVLYLDGDSSDGWGGHDSYLAFPEGFFDGMDSVTISMDVKEVTRWGNFFTFTIGQDNQKYLFLKTMPTNLKLAITTGSYSTEQIASWSGAYPDNSRTWINLKLVVTRDSISIYRDGELVAEKQNTGISISDLGDNLKAYLGKSFYGEDLYFRGYFDNVKVFDYAMSEWEVKTSYQQDEADRLAMLEDVQRVAETFTIPNADDIRGNITLPQEQDGVSITWTSSNKDVISTAVVEHENYDATPAGVVTRGEEDQTVTLTAVFSKEGQTSVTKTYDVVVKAKAEGVTEDDYVGYLFVHFTGNEAAASHEQTYFSISEDGLNWTDLNNNQAVLTSNIGESGLRDHFIARAPEGDKYYMIATDLSIYHNGGNWPGAGGSGSHGIVVWESTDLVNWGEPWIAEIAPENAGCTWAPEFIYDDTTGEYVVYWSATSIELDEEGNIAQEYENHAIYYSKTRDFRTFTDPVLYHAGGTDANGKRIKVIDSTMIESDGKYYRYTKNESRGIIEIDVADSVLGTFTPIESVDLSTNLPAAQGAVEGPIIFKLNEKSAEGEDQWCLMVDRFARGQGYYPLITTDLSSGEFTMLDDSQYSMPSKYRHGYVMPLTAKEYDALQRAYGSEDYVSTYLLEQTLEAAKSIDMDTLTQDSAQALAQAIAAAEEALATVQTTQEADAAAQALQEVMDNLIYQEDVVLESIQVTAPNKTEYTQGEELDLTGMTVTAVYSDGTTQNVTAQASVTGYDKDQVGAQTITVTYTEDTITVTDTFVVTVTEVEQPSNVDKTLLEQTIAYAEKLDTTGVTDSAVAVFQKALTEAKAVMADTEATQEQVNTAWDNLLEGIWGLGLVQGDKTLLEQLITKADDMMAEADKYVETNWKQLVDALAQAKDVAADGDAMDEDIQPVAQALLDAILAQRFKADKSILEDLIGKAEGMDLSGYTAESVATFRTALATAQAVMADATLSEDDQKTVDEAVAALTAAMNGLTAQGETQPSDKPETTDKPQATQKPNSEGGSVQTGDQTNVVLPAAVALLALAGLMFVVSFGTKKRG</sequence>
<evidence type="ECO:0000256" key="1">
    <source>
        <dbReference type="ARBA" id="ARBA00009865"/>
    </source>
</evidence>
<keyword evidence="6" id="KW-1133">Transmembrane helix</keyword>
<evidence type="ECO:0000256" key="7">
    <source>
        <dbReference type="SAM" id="SignalP"/>
    </source>
</evidence>
<dbReference type="CDD" id="cd08983">
    <property type="entry name" value="GH43_Bt3655-like"/>
    <property type="match status" value="1"/>
</dbReference>
<evidence type="ECO:0000256" key="6">
    <source>
        <dbReference type="SAM" id="Phobius"/>
    </source>
</evidence>
<dbReference type="Gene3D" id="2.115.10.20">
    <property type="entry name" value="Glycosyl hydrolase domain, family 43"/>
    <property type="match status" value="2"/>
</dbReference>
<dbReference type="InterPro" id="IPR046780">
    <property type="entry name" value="aBig_2"/>
</dbReference>
<dbReference type="Pfam" id="PF07523">
    <property type="entry name" value="Big_3"/>
    <property type="match status" value="1"/>
</dbReference>
<feature type="domain" description="Ig-like" evidence="8">
    <location>
        <begin position="1786"/>
        <end position="1854"/>
    </location>
</feature>
<dbReference type="PANTHER" id="PTHR43817:SF1">
    <property type="entry name" value="HYDROLASE, FAMILY 43, PUTATIVE (AFU_ORTHOLOGUE AFUA_3G01660)-RELATED"/>
    <property type="match status" value="1"/>
</dbReference>
<dbReference type="EMBL" id="DVFO01000024">
    <property type="protein sequence ID" value="HIQ60459.1"/>
    <property type="molecule type" value="Genomic_DNA"/>
</dbReference>
<keyword evidence="6" id="KW-0812">Transmembrane</keyword>
<accession>A0A9D0YRK9</accession>
<dbReference type="Gene3D" id="2.60.120.200">
    <property type="match status" value="2"/>
</dbReference>
<evidence type="ECO:0000256" key="3">
    <source>
        <dbReference type="ARBA" id="ARBA00022801"/>
    </source>
</evidence>
<dbReference type="Pfam" id="PF13385">
    <property type="entry name" value="Laminin_G_3"/>
    <property type="match status" value="2"/>
</dbReference>
<dbReference type="Gene3D" id="2.60.40.3630">
    <property type="match status" value="1"/>
</dbReference>
<evidence type="ECO:0000313" key="11">
    <source>
        <dbReference type="Proteomes" id="UP000886879"/>
    </source>
</evidence>
<dbReference type="InterPro" id="IPR013320">
    <property type="entry name" value="ConA-like_dom_sf"/>
</dbReference>
<reference evidence="10" key="2">
    <citation type="journal article" date="2021" name="PeerJ">
        <title>Extensive microbial diversity within the chicken gut microbiome revealed by metagenomics and culture.</title>
        <authorList>
            <person name="Gilroy R."/>
            <person name="Ravi A."/>
            <person name="Getino M."/>
            <person name="Pursley I."/>
            <person name="Horton D.L."/>
            <person name="Alikhan N.F."/>
            <person name="Baker D."/>
            <person name="Gharbi K."/>
            <person name="Hall N."/>
            <person name="Watson M."/>
            <person name="Adriaenssens E.M."/>
            <person name="Foster-Nyarko E."/>
            <person name="Jarju S."/>
            <person name="Secka A."/>
            <person name="Antonio M."/>
            <person name="Oren A."/>
            <person name="Chaudhuri R.R."/>
            <person name="La Ragione R."/>
            <person name="Hildebrand F."/>
            <person name="Pallen M.J."/>
        </authorList>
    </citation>
    <scope>NUCLEOTIDE SEQUENCE</scope>
    <source>
        <strain evidence="10">ChiGjej2B2-12916</strain>
    </source>
</reference>
<evidence type="ECO:0000259" key="9">
    <source>
        <dbReference type="Pfam" id="PF20578"/>
    </source>
</evidence>
<dbReference type="Gene3D" id="1.20.1270.90">
    <property type="entry name" value="AF1782-like"/>
    <property type="match status" value="2"/>
</dbReference>
<dbReference type="GO" id="GO:0005975">
    <property type="term" value="P:carbohydrate metabolic process"/>
    <property type="evidence" value="ECO:0007669"/>
    <property type="project" value="InterPro"/>
</dbReference>
<dbReference type="PANTHER" id="PTHR43817">
    <property type="entry name" value="GLYCOSYL HYDROLASE"/>
    <property type="match status" value="1"/>
</dbReference>
<organism evidence="10 11">
    <name type="scientific">Candidatus Enterenecus faecium</name>
    <dbReference type="NCBI Taxonomy" id="2840780"/>
    <lineage>
        <taxon>Bacteria</taxon>
        <taxon>Bacillati</taxon>
        <taxon>Bacillota</taxon>
        <taxon>Clostridia</taxon>
        <taxon>Eubacteriales</taxon>
        <taxon>Candidatus Enterenecus</taxon>
    </lineage>
</organism>
<feature type="chain" id="PRO_5039483190" evidence="7">
    <location>
        <begin position="20"/>
        <end position="2131"/>
    </location>
</feature>
<dbReference type="Gene3D" id="1.20.1270.70">
    <property type="entry name" value="Designed single chain three-helix bundle"/>
    <property type="match status" value="1"/>
</dbReference>
<comment type="similarity">
    <text evidence="1">Belongs to the glycosyl hydrolase 43 family.</text>
</comment>
<evidence type="ECO:0000313" key="10">
    <source>
        <dbReference type="EMBL" id="HIQ60459.1"/>
    </source>
</evidence>
<evidence type="ECO:0000259" key="8">
    <source>
        <dbReference type="Pfam" id="PF07523"/>
    </source>
</evidence>
<dbReference type="Pfam" id="PF07554">
    <property type="entry name" value="FIVAR"/>
    <property type="match status" value="2"/>
</dbReference>
<protein>
    <submittedName>
        <fullName evidence="10">Family 43 glycosylhydrolase</fullName>
    </submittedName>
</protein>
<dbReference type="Pfam" id="PF04616">
    <property type="entry name" value="Glyco_hydro_43"/>
    <property type="match status" value="1"/>
</dbReference>
<feature type="transmembrane region" description="Helical" evidence="6">
    <location>
        <begin position="2105"/>
        <end position="2125"/>
    </location>
</feature>
<evidence type="ECO:0000256" key="5">
    <source>
        <dbReference type="SAM" id="MobiDB-lite"/>
    </source>
</evidence>
<dbReference type="InterPro" id="IPR023296">
    <property type="entry name" value="Glyco_hydro_beta-prop_sf"/>
</dbReference>
<dbReference type="SUPFAM" id="SSF75005">
    <property type="entry name" value="Arabinanase/levansucrase/invertase"/>
    <property type="match status" value="2"/>
</dbReference>
<feature type="domain" description="Atrophied bacterial Ig" evidence="9">
    <location>
        <begin position="264"/>
        <end position="342"/>
    </location>
</feature>
<keyword evidence="3" id="KW-0378">Hydrolase</keyword>
<comment type="caution">
    <text evidence="10">The sequence shown here is derived from an EMBL/GenBank/DDBJ whole genome shotgun (WGS) entry which is preliminary data.</text>
</comment>
<dbReference type="InterPro" id="IPR006710">
    <property type="entry name" value="Glyco_hydro_43"/>
</dbReference>
<dbReference type="Pfam" id="PF20578">
    <property type="entry name" value="aBig_2"/>
    <property type="match status" value="3"/>
</dbReference>
<feature type="domain" description="Atrophied bacterial Ig" evidence="9">
    <location>
        <begin position="363"/>
        <end position="428"/>
    </location>
</feature>
<feature type="compositionally biased region" description="Polar residues" evidence="5">
    <location>
        <begin position="2083"/>
        <end position="2101"/>
    </location>
</feature>
<feature type="signal peptide" evidence="7">
    <location>
        <begin position="1"/>
        <end position="19"/>
    </location>
</feature>
<feature type="domain" description="Atrophied bacterial Ig" evidence="9">
    <location>
        <begin position="1289"/>
        <end position="1369"/>
    </location>
</feature>
<keyword evidence="6" id="KW-0472">Membrane</keyword>
<dbReference type="InterPro" id="IPR022038">
    <property type="entry name" value="Ig-like_bact"/>
</dbReference>
<keyword evidence="4" id="KW-0326">Glycosidase</keyword>
<reference evidence="10" key="1">
    <citation type="submission" date="2020-10" db="EMBL/GenBank/DDBJ databases">
        <authorList>
            <person name="Gilroy R."/>
        </authorList>
    </citation>
    <scope>NUCLEOTIDE SEQUENCE</scope>
    <source>
        <strain evidence="10">ChiGjej2B2-12916</strain>
    </source>
</reference>
<evidence type="ECO:0000256" key="4">
    <source>
        <dbReference type="ARBA" id="ARBA00023295"/>
    </source>
</evidence>
<dbReference type="GO" id="GO:0004553">
    <property type="term" value="F:hydrolase activity, hydrolyzing O-glycosyl compounds"/>
    <property type="evidence" value="ECO:0007669"/>
    <property type="project" value="InterPro"/>
</dbReference>
<proteinExistence type="inferred from homology"/>
<feature type="region of interest" description="Disordered" evidence="5">
    <location>
        <begin position="49"/>
        <end position="82"/>
    </location>
</feature>